<evidence type="ECO:0000256" key="1">
    <source>
        <dbReference type="SAM" id="MobiDB-lite"/>
    </source>
</evidence>
<organism evidence="2 3">
    <name type="scientific">Acanthoscelides obtectus</name>
    <name type="common">Bean weevil</name>
    <name type="synonym">Bruchus obtectus</name>
    <dbReference type="NCBI Taxonomy" id="200917"/>
    <lineage>
        <taxon>Eukaryota</taxon>
        <taxon>Metazoa</taxon>
        <taxon>Ecdysozoa</taxon>
        <taxon>Arthropoda</taxon>
        <taxon>Hexapoda</taxon>
        <taxon>Insecta</taxon>
        <taxon>Pterygota</taxon>
        <taxon>Neoptera</taxon>
        <taxon>Endopterygota</taxon>
        <taxon>Coleoptera</taxon>
        <taxon>Polyphaga</taxon>
        <taxon>Cucujiformia</taxon>
        <taxon>Chrysomeloidea</taxon>
        <taxon>Chrysomelidae</taxon>
        <taxon>Bruchinae</taxon>
        <taxon>Bruchini</taxon>
        <taxon>Acanthoscelides</taxon>
    </lineage>
</organism>
<comment type="caution">
    <text evidence="2">The sequence shown here is derived from an EMBL/GenBank/DDBJ whole genome shotgun (WGS) entry which is preliminary data.</text>
</comment>
<gene>
    <name evidence="2" type="ORF">ACAOBT_LOCUS19975</name>
</gene>
<protein>
    <submittedName>
        <fullName evidence="2">Uncharacterized protein</fullName>
    </submittedName>
</protein>
<dbReference type="EMBL" id="CAKOFQ010007102">
    <property type="protein sequence ID" value="CAH1990947.1"/>
    <property type="molecule type" value="Genomic_DNA"/>
</dbReference>
<keyword evidence="3" id="KW-1185">Reference proteome</keyword>
<feature type="region of interest" description="Disordered" evidence="1">
    <location>
        <begin position="36"/>
        <end position="76"/>
    </location>
</feature>
<dbReference type="AlphaFoldDB" id="A0A9P0L9L7"/>
<name>A0A9P0L9L7_ACAOB</name>
<proteinExistence type="predicted"/>
<reference evidence="2" key="1">
    <citation type="submission" date="2022-03" db="EMBL/GenBank/DDBJ databases">
        <authorList>
            <person name="Sayadi A."/>
        </authorList>
    </citation>
    <scope>NUCLEOTIDE SEQUENCE</scope>
</reference>
<evidence type="ECO:0000313" key="2">
    <source>
        <dbReference type="EMBL" id="CAH1990947.1"/>
    </source>
</evidence>
<sequence length="76" mass="8226">MLYSSRKKKKESSESDVYGSTCAPAQYLTSTVHRIVPSKSAPPPYAPSAAGRARQTRHGRHDSYATATAPRAKMAC</sequence>
<dbReference type="Proteomes" id="UP001152888">
    <property type="component" value="Unassembled WGS sequence"/>
</dbReference>
<evidence type="ECO:0000313" key="3">
    <source>
        <dbReference type="Proteomes" id="UP001152888"/>
    </source>
</evidence>
<accession>A0A9P0L9L7</accession>